<keyword evidence="1" id="KW-1133">Transmembrane helix</keyword>
<reference evidence="2 3" key="1">
    <citation type="submission" date="2010-03" db="EMBL/GenBank/DDBJ databases">
        <title>The genome sequence of Gordonibacter pamelaeae 7-10-1-bT.</title>
        <authorList>
            <consortium name="metaHIT consortium -- http://www.metahit.eu/"/>
            <person name="Pajon A."/>
            <person name="Turner K."/>
            <person name="Parkhill J."/>
            <person name="Timmis K."/>
            <person name="Oxley A."/>
            <person name="Wurdemann D."/>
        </authorList>
    </citation>
    <scope>NUCLEOTIDE SEQUENCE [LARGE SCALE GENOMIC DNA]</scope>
    <source>
        <strain evidence="3">7-10-1-b</strain>
    </source>
</reference>
<proteinExistence type="predicted"/>
<feature type="transmembrane region" description="Helical" evidence="1">
    <location>
        <begin position="21"/>
        <end position="38"/>
    </location>
</feature>
<sequence>MTCLAATLAYVTWWLYRRGGVPPWFVVATAAFFALNPIIPRYAITMWKDILFSAVLLLFILALFDLVRSNSALRTHKSWLVRFIALTLGVFFLRSNGIYILLATFAIGLIFYQPLRKFCLMFLVGTLVVSICWSGIISLTGIKSGSFAESVGIPLQQLGAAFSYGNYNDTDVDKMEDFIPLDELKTGYDKTLADGIKFNEAFNDEYLNTHKSEFLDLYLSMAPRNLIPYIEAWGWQTRGYWDPSVSSWLIVPSAYLGNDAQSFLPSIDNAYNSDMKHFATLAYPLLSVGMLTWVLLFTLLFQAYRRGQLLPLLPLAVLIGTMLIAAPAWCEFRYVFAVHLALPLMIALCLYGNRISPITKTTDNRMKKPTIPNTQGVLGNE</sequence>
<dbReference type="EMBL" id="FP929047">
    <property type="protein sequence ID" value="CBL03237.1"/>
    <property type="molecule type" value="Genomic_DNA"/>
</dbReference>
<dbReference type="KEGG" id="gpa:GPA_00200"/>
<evidence type="ECO:0000313" key="3">
    <source>
        <dbReference type="Proteomes" id="UP000008805"/>
    </source>
</evidence>
<dbReference type="Proteomes" id="UP000008805">
    <property type="component" value="Chromosome"/>
</dbReference>
<dbReference type="InterPro" id="IPR046062">
    <property type="entry name" value="DUF6020"/>
</dbReference>
<feature type="transmembrane region" description="Helical" evidence="1">
    <location>
        <begin position="79"/>
        <end position="112"/>
    </location>
</feature>
<name>D6E690_9ACTN</name>
<dbReference type="HOGENOM" id="CLU_725151_0_0_11"/>
<feature type="transmembrane region" description="Helical" evidence="1">
    <location>
        <begin position="119"/>
        <end position="142"/>
    </location>
</feature>
<feature type="transmembrane region" description="Helical" evidence="1">
    <location>
        <begin position="50"/>
        <end position="67"/>
    </location>
</feature>
<reference evidence="2 3" key="2">
    <citation type="submission" date="2010-03" db="EMBL/GenBank/DDBJ databases">
        <authorList>
            <person name="Pajon A."/>
        </authorList>
    </citation>
    <scope>NUCLEOTIDE SEQUENCE [LARGE SCALE GENOMIC DNA]</scope>
    <source>
        <strain evidence="3">7-10-1-b</strain>
    </source>
</reference>
<gene>
    <name evidence="2" type="ORF">GPA_00200</name>
</gene>
<dbReference type="Pfam" id="PF19484">
    <property type="entry name" value="DUF6020"/>
    <property type="match status" value="1"/>
</dbReference>
<keyword evidence="1" id="KW-0812">Transmembrane</keyword>
<feature type="transmembrane region" description="Helical" evidence="1">
    <location>
        <begin position="308"/>
        <end position="326"/>
    </location>
</feature>
<protein>
    <recommendedName>
        <fullName evidence="4">Glycosyltransferase RgtA/B/C/D-like domain-containing protein</fullName>
    </recommendedName>
</protein>
<dbReference type="AlphaFoldDB" id="D6E690"/>
<keyword evidence="3" id="KW-1185">Reference proteome</keyword>
<evidence type="ECO:0000256" key="1">
    <source>
        <dbReference type="SAM" id="Phobius"/>
    </source>
</evidence>
<keyword evidence="1" id="KW-0472">Membrane</keyword>
<feature type="transmembrane region" description="Helical" evidence="1">
    <location>
        <begin position="332"/>
        <end position="351"/>
    </location>
</feature>
<feature type="transmembrane region" description="Helical" evidence="1">
    <location>
        <begin position="281"/>
        <end position="301"/>
    </location>
</feature>
<evidence type="ECO:0008006" key="4">
    <source>
        <dbReference type="Google" id="ProtNLM"/>
    </source>
</evidence>
<accession>D6E690</accession>
<organism evidence="2 3">
    <name type="scientific">Gordonibacter pamelaeae 7-10-1-b</name>
    <dbReference type="NCBI Taxonomy" id="657308"/>
    <lineage>
        <taxon>Bacteria</taxon>
        <taxon>Bacillati</taxon>
        <taxon>Actinomycetota</taxon>
        <taxon>Coriobacteriia</taxon>
        <taxon>Eggerthellales</taxon>
        <taxon>Eggerthellaceae</taxon>
        <taxon>Gordonibacter</taxon>
    </lineage>
</organism>
<evidence type="ECO:0000313" key="2">
    <source>
        <dbReference type="EMBL" id="CBL03237.1"/>
    </source>
</evidence>